<keyword evidence="4" id="KW-1015">Disulfide bond</keyword>
<dbReference type="PRINTS" id="PR00368">
    <property type="entry name" value="FADPNR"/>
</dbReference>
<dbReference type="EMBL" id="PCYL01000004">
    <property type="protein sequence ID" value="PIR47187.1"/>
    <property type="molecule type" value="Genomic_DNA"/>
</dbReference>
<evidence type="ECO:0000256" key="1">
    <source>
        <dbReference type="ARBA" id="ARBA00022630"/>
    </source>
</evidence>
<proteinExistence type="predicted"/>
<keyword evidence="5" id="KW-0676">Redox-active center</keyword>
<dbReference type="PANTHER" id="PTHR48105">
    <property type="entry name" value="THIOREDOXIN REDUCTASE 1-RELATED-RELATED"/>
    <property type="match status" value="1"/>
</dbReference>
<dbReference type="PROSITE" id="PS00573">
    <property type="entry name" value="PYRIDINE_REDOX_2"/>
    <property type="match status" value="1"/>
</dbReference>
<dbReference type="InterPro" id="IPR008255">
    <property type="entry name" value="Pyr_nucl-diS_OxRdtase_2_AS"/>
</dbReference>
<dbReference type="InterPro" id="IPR050097">
    <property type="entry name" value="Ferredoxin-NADP_redctase_2"/>
</dbReference>
<evidence type="ECO:0000256" key="2">
    <source>
        <dbReference type="ARBA" id="ARBA00022827"/>
    </source>
</evidence>
<dbReference type="InterPro" id="IPR036188">
    <property type="entry name" value="FAD/NAD-bd_sf"/>
</dbReference>
<sequence>MTGSGVWFFPEENNVIMRAYMENDIYDFLIIGSGASGLSAALYAGRYRLRTLVVIGPEFGGATALAGEIWNYPGSLSGDSYALMKDMRKQAEDNGAEMQNGLVTSLKREGDCYFADIRKTKDSQEVSRKVMAKSVLLATGAERKKLGLAREDELKGKGVHYCVTCDGPVYTGKIIAIVGGGDASAKGAILSAQYASKIYLLVRGDKMRAEPSNQERLKDLGEKVEILWNTEIKELQGEQKLETLLLTKEHNGSPALPVDGLFVEIGALPSVALAKDVGAELDPLGYVAVTPTMHTNVQGFYAAGDTVNLFGAFKQTITSAAMGTVAATSAYDYVQKNGKNLCKIHEKVVE</sequence>
<evidence type="ECO:0000313" key="7">
    <source>
        <dbReference type="EMBL" id="PIR47187.1"/>
    </source>
</evidence>
<dbReference type="Gene3D" id="3.50.50.60">
    <property type="entry name" value="FAD/NAD(P)-binding domain"/>
    <property type="match status" value="2"/>
</dbReference>
<evidence type="ECO:0000256" key="4">
    <source>
        <dbReference type="ARBA" id="ARBA00023157"/>
    </source>
</evidence>
<dbReference type="InterPro" id="IPR023753">
    <property type="entry name" value="FAD/NAD-binding_dom"/>
</dbReference>
<organism evidence="7 8">
    <name type="scientific">Candidatus Vogelbacteria bacterium CG10_big_fil_rev_8_21_14_0_10_45_14</name>
    <dbReference type="NCBI Taxonomy" id="1975042"/>
    <lineage>
        <taxon>Bacteria</taxon>
        <taxon>Candidatus Vogeliibacteriota</taxon>
    </lineage>
</organism>
<evidence type="ECO:0000256" key="3">
    <source>
        <dbReference type="ARBA" id="ARBA00023002"/>
    </source>
</evidence>
<dbReference type="AlphaFoldDB" id="A0A2H0RL72"/>
<dbReference type="PRINTS" id="PR00469">
    <property type="entry name" value="PNDRDTASEII"/>
</dbReference>
<feature type="domain" description="FAD/NAD(P)-binding" evidence="6">
    <location>
        <begin position="26"/>
        <end position="320"/>
    </location>
</feature>
<keyword evidence="1" id="KW-0285">Flavoprotein</keyword>
<keyword evidence="3" id="KW-0560">Oxidoreductase</keyword>
<name>A0A2H0RL72_9BACT</name>
<reference evidence="7 8" key="1">
    <citation type="submission" date="2017-09" db="EMBL/GenBank/DDBJ databases">
        <title>Depth-based differentiation of microbial function through sediment-hosted aquifers and enrichment of novel symbionts in the deep terrestrial subsurface.</title>
        <authorList>
            <person name="Probst A.J."/>
            <person name="Ladd B."/>
            <person name="Jarett J.K."/>
            <person name="Geller-Mcgrath D.E."/>
            <person name="Sieber C.M."/>
            <person name="Emerson J.B."/>
            <person name="Anantharaman K."/>
            <person name="Thomas B.C."/>
            <person name="Malmstrom R."/>
            <person name="Stieglmeier M."/>
            <person name="Klingl A."/>
            <person name="Woyke T."/>
            <person name="Ryan C.M."/>
            <person name="Banfield J.F."/>
        </authorList>
    </citation>
    <scope>NUCLEOTIDE SEQUENCE [LARGE SCALE GENOMIC DNA]</scope>
    <source>
        <strain evidence="7">CG10_big_fil_rev_8_21_14_0_10_45_14</strain>
    </source>
</reference>
<protein>
    <submittedName>
        <fullName evidence="7">Thioredoxin reductase</fullName>
    </submittedName>
</protein>
<comment type="caution">
    <text evidence="7">The sequence shown here is derived from an EMBL/GenBank/DDBJ whole genome shotgun (WGS) entry which is preliminary data.</text>
</comment>
<dbReference type="GO" id="GO:0016668">
    <property type="term" value="F:oxidoreductase activity, acting on a sulfur group of donors, NAD(P) as acceptor"/>
    <property type="evidence" value="ECO:0007669"/>
    <property type="project" value="UniProtKB-ARBA"/>
</dbReference>
<accession>A0A2H0RL72</accession>
<evidence type="ECO:0000313" key="8">
    <source>
        <dbReference type="Proteomes" id="UP000230833"/>
    </source>
</evidence>
<gene>
    <name evidence="7" type="ORF">COV07_00295</name>
</gene>
<keyword evidence="2" id="KW-0274">FAD</keyword>
<dbReference type="Proteomes" id="UP000230833">
    <property type="component" value="Unassembled WGS sequence"/>
</dbReference>
<dbReference type="SUPFAM" id="SSF51905">
    <property type="entry name" value="FAD/NAD(P)-binding domain"/>
    <property type="match status" value="2"/>
</dbReference>
<evidence type="ECO:0000256" key="5">
    <source>
        <dbReference type="ARBA" id="ARBA00023284"/>
    </source>
</evidence>
<evidence type="ECO:0000259" key="6">
    <source>
        <dbReference type="Pfam" id="PF07992"/>
    </source>
</evidence>
<dbReference type="Pfam" id="PF07992">
    <property type="entry name" value="Pyr_redox_2"/>
    <property type="match status" value="1"/>
</dbReference>